<dbReference type="SUPFAM" id="SSF51064">
    <property type="entry name" value="Head domain of nucleotide exchange factor GrpE"/>
    <property type="match status" value="1"/>
</dbReference>
<feature type="transmembrane region" description="Helical" evidence="10">
    <location>
        <begin position="158"/>
        <end position="178"/>
    </location>
</feature>
<dbReference type="EMBL" id="JANBPY010000062">
    <property type="protein sequence ID" value="KAJ1969412.1"/>
    <property type="molecule type" value="Genomic_DNA"/>
</dbReference>
<protein>
    <recommendedName>
        <fullName evidence="8">GrpE protein homolog</fullName>
    </recommendedName>
</protein>
<dbReference type="InterPro" id="IPR009012">
    <property type="entry name" value="GrpE_head"/>
</dbReference>
<keyword evidence="12" id="KW-1185">Reference proteome</keyword>
<dbReference type="CDD" id="cd00446">
    <property type="entry name" value="GrpE"/>
    <property type="match status" value="1"/>
</dbReference>
<dbReference type="Proteomes" id="UP001150925">
    <property type="component" value="Unassembled WGS sequence"/>
</dbReference>
<dbReference type="PROSITE" id="PS01071">
    <property type="entry name" value="GRPE"/>
    <property type="match status" value="1"/>
</dbReference>
<feature type="compositionally biased region" description="Basic and acidic residues" evidence="9">
    <location>
        <begin position="423"/>
        <end position="437"/>
    </location>
</feature>
<keyword evidence="8" id="KW-0496">Mitochondrion</keyword>
<keyword evidence="7 8" id="KW-0143">Chaperone</keyword>
<dbReference type="InterPro" id="IPR013805">
    <property type="entry name" value="GrpE_CC"/>
</dbReference>
<dbReference type="Gene3D" id="2.30.22.10">
    <property type="entry name" value="Head domain of nucleotide exchange factor GrpE"/>
    <property type="match status" value="1"/>
</dbReference>
<keyword evidence="4 10" id="KW-0812">Transmembrane</keyword>
<dbReference type="GO" id="GO:0000774">
    <property type="term" value="F:adenyl-nucleotide exchange factor activity"/>
    <property type="evidence" value="ECO:0007669"/>
    <property type="project" value="InterPro"/>
</dbReference>
<dbReference type="OrthoDB" id="73612at2759"/>
<dbReference type="InterPro" id="IPR000740">
    <property type="entry name" value="GrpE"/>
</dbReference>
<evidence type="ECO:0000256" key="4">
    <source>
        <dbReference type="ARBA" id="ARBA00022692"/>
    </source>
</evidence>
<feature type="transmembrane region" description="Helical" evidence="10">
    <location>
        <begin position="222"/>
        <end position="239"/>
    </location>
</feature>
<feature type="compositionally biased region" description="Polar residues" evidence="9">
    <location>
        <begin position="388"/>
        <end position="421"/>
    </location>
</feature>
<dbReference type="SMART" id="SM01160">
    <property type="entry name" value="DUF1751"/>
    <property type="match status" value="1"/>
</dbReference>
<accession>A0A9W8B0V5</accession>
<dbReference type="GO" id="GO:0005794">
    <property type="term" value="C:Golgi apparatus"/>
    <property type="evidence" value="ECO:0007669"/>
    <property type="project" value="TreeGrafter"/>
</dbReference>
<dbReference type="InterPro" id="IPR013861">
    <property type="entry name" value="TMEM115/Pdh1/Rbl19"/>
</dbReference>
<gene>
    <name evidence="11" type="primary">mge1</name>
    <name evidence="11" type="ORF">IWQ62_000646</name>
</gene>
<evidence type="ECO:0000256" key="5">
    <source>
        <dbReference type="ARBA" id="ARBA00022989"/>
    </source>
</evidence>
<dbReference type="FunFam" id="2.30.22.10:FF:000002">
    <property type="entry name" value="GrpE protein homolog"/>
    <property type="match status" value="1"/>
</dbReference>
<name>A0A9W8B0V5_9FUNG</name>
<dbReference type="AlphaFoldDB" id="A0A9W8B0V5"/>
<evidence type="ECO:0000256" key="9">
    <source>
        <dbReference type="SAM" id="MobiDB-lite"/>
    </source>
</evidence>
<sequence length="590" mass="65614">MPTLFHIPWVTRGLLAGTLCLSLVVLISQWFQQAVPVGVSPSAPLPHPLDDPTLSPPPLEQPIPKGISSTQTVQSYLVLYPGLIITRPWTLVLTGWIETNWLVLLVHLGCLALMGSFVERWFQWLEYLKFVWVVNIVAPVAVFLIYVCIFAASRNIGYLYNVSIHGLPALISGFTVALKQTIPEHKVVLYHRLGSFRIKYLPMLYVLSMGALALVLKAYASCWLLITGLISAWFYLRFFKYYNGIRGDLSEAFSFATFFPDAMQPPVAFVCNRIFNVFVWLKVLKPLSEYTTTNLEQGSPIPRPPTALFGSEETDAERRRALATKAVELRLQATGKLRMTRLTLLKASQPLLRSLRPMALPSTGAVAGLPARPYMGRSVLVGFRQYTSEGNKEQQTTTDATKPKESQSSQADQKTETSANGQGKDKTASSKSTEEAQLEKKLAQLKNDYLRCLADMENLRQRTKQEVDRASKFAIGKFAKDLLDTVDVLSMALKAVPEADRSVNGDTSLSNLYSGVTMTQAELLKTLKRHGVEAIDPLDDVFDPNLHQAMYQVEIPGKEPGLVIAVEKLGYTLHGRVVRPAQVGVTKIEK</sequence>
<comment type="caution">
    <text evidence="11">The sequence shown here is derived from an EMBL/GenBank/DDBJ whole genome shotgun (WGS) entry which is preliminary data.</text>
</comment>
<dbReference type="PANTHER" id="PTHR13377:SF3">
    <property type="entry name" value="TRANSMEMBRANE PROTEIN 115"/>
    <property type="match status" value="1"/>
</dbReference>
<dbReference type="GO" id="GO:0051087">
    <property type="term" value="F:protein-folding chaperone binding"/>
    <property type="evidence" value="ECO:0007669"/>
    <property type="project" value="InterPro"/>
</dbReference>
<dbReference type="GO" id="GO:0006890">
    <property type="term" value="P:retrograde vesicle-mediated transport, Golgi to endoplasmic reticulum"/>
    <property type="evidence" value="ECO:0007669"/>
    <property type="project" value="InterPro"/>
</dbReference>
<evidence type="ECO:0000256" key="1">
    <source>
        <dbReference type="ARBA" id="ARBA00004141"/>
    </source>
</evidence>
<comment type="function">
    <text evidence="8">Essential component of the PAM complex, a complex required for the translocation of transit peptide-containing proteins from the inner membrane into the mitochondrial matrix in an ATP-dependent manner.</text>
</comment>
<evidence type="ECO:0000256" key="2">
    <source>
        <dbReference type="ARBA" id="ARBA00004305"/>
    </source>
</evidence>
<feature type="transmembrane region" description="Helical" evidence="10">
    <location>
        <begin position="101"/>
        <end position="118"/>
    </location>
</feature>
<dbReference type="SUPFAM" id="SSF144091">
    <property type="entry name" value="Rhomboid-like"/>
    <property type="match status" value="1"/>
</dbReference>
<dbReference type="GO" id="GO:0006457">
    <property type="term" value="P:protein folding"/>
    <property type="evidence" value="ECO:0007669"/>
    <property type="project" value="InterPro"/>
</dbReference>
<evidence type="ECO:0000256" key="6">
    <source>
        <dbReference type="ARBA" id="ARBA00023136"/>
    </source>
</evidence>
<dbReference type="GO" id="GO:0042803">
    <property type="term" value="F:protein homodimerization activity"/>
    <property type="evidence" value="ECO:0007669"/>
    <property type="project" value="InterPro"/>
</dbReference>
<evidence type="ECO:0000313" key="12">
    <source>
        <dbReference type="Proteomes" id="UP001150925"/>
    </source>
</evidence>
<dbReference type="InterPro" id="IPR035952">
    <property type="entry name" value="Rhomboid-like_sf"/>
</dbReference>
<dbReference type="PRINTS" id="PR00773">
    <property type="entry name" value="GRPEPROTEIN"/>
</dbReference>
<evidence type="ECO:0000313" key="11">
    <source>
        <dbReference type="EMBL" id="KAJ1969412.1"/>
    </source>
</evidence>
<organism evidence="11 12">
    <name type="scientific">Dispira parvispora</name>
    <dbReference type="NCBI Taxonomy" id="1520584"/>
    <lineage>
        <taxon>Eukaryota</taxon>
        <taxon>Fungi</taxon>
        <taxon>Fungi incertae sedis</taxon>
        <taxon>Zoopagomycota</taxon>
        <taxon>Kickxellomycotina</taxon>
        <taxon>Dimargaritomycetes</taxon>
        <taxon>Dimargaritales</taxon>
        <taxon>Dimargaritaceae</taxon>
        <taxon>Dispira</taxon>
    </lineage>
</organism>
<comment type="similarity">
    <text evidence="3">Belongs to the GrpE family.</text>
</comment>
<feature type="region of interest" description="Disordered" evidence="9">
    <location>
        <begin position="388"/>
        <end position="437"/>
    </location>
</feature>
<dbReference type="GO" id="GO:0016020">
    <property type="term" value="C:membrane"/>
    <property type="evidence" value="ECO:0007669"/>
    <property type="project" value="UniProtKB-SubCell"/>
</dbReference>
<feature type="transmembrane region" description="Helical" evidence="10">
    <location>
        <begin position="130"/>
        <end position="152"/>
    </location>
</feature>
<dbReference type="Gene3D" id="3.90.20.20">
    <property type="match status" value="1"/>
</dbReference>
<evidence type="ECO:0000256" key="7">
    <source>
        <dbReference type="ARBA" id="ARBA00023186"/>
    </source>
</evidence>
<evidence type="ECO:0000256" key="10">
    <source>
        <dbReference type="SAM" id="Phobius"/>
    </source>
</evidence>
<dbReference type="HAMAP" id="MF_01151">
    <property type="entry name" value="GrpE"/>
    <property type="match status" value="1"/>
</dbReference>
<comment type="subcellular location">
    <subcellularLocation>
        <location evidence="1">Membrane</location>
        <topology evidence="1">Multi-pass membrane protein</topology>
    </subcellularLocation>
    <subcellularLocation>
        <location evidence="2 8">Mitochondrion matrix</location>
    </subcellularLocation>
</comment>
<proteinExistence type="inferred from homology"/>
<dbReference type="SUPFAM" id="SSF58014">
    <property type="entry name" value="Coiled-coil domain of nucleotide exchange factor GrpE"/>
    <property type="match status" value="1"/>
</dbReference>
<reference evidence="11" key="1">
    <citation type="submission" date="2022-07" db="EMBL/GenBank/DDBJ databases">
        <title>Phylogenomic reconstructions and comparative analyses of Kickxellomycotina fungi.</title>
        <authorList>
            <person name="Reynolds N.K."/>
            <person name="Stajich J.E."/>
            <person name="Barry K."/>
            <person name="Grigoriev I.V."/>
            <person name="Crous P."/>
            <person name="Smith M.E."/>
        </authorList>
    </citation>
    <scope>NUCLEOTIDE SEQUENCE</scope>
    <source>
        <strain evidence="11">RSA 1196</strain>
    </source>
</reference>
<dbReference type="GO" id="GO:0005759">
    <property type="term" value="C:mitochondrial matrix"/>
    <property type="evidence" value="ECO:0007669"/>
    <property type="project" value="UniProtKB-SubCell"/>
</dbReference>
<keyword evidence="6 10" id="KW-0472">Membrane</keyword>
<dbReference type="PANTHER" id="PTHR13377">
    <property type="entry name" value="PLACENTAL PROTEIN 6"/>
    <property type="match status" value="1"/>
</dbReference>
<keyword evidence="5 10" id="KW-1133">Transmembrane helix</keyword>
<evidence type="ECO:0000256" key="3">
    <source>
        <dbReference type="ARBA" id="ARBA00009054"/>
    </source>
</evidence>
<evidence type="ECO:0000256" key="8">
    <source>
        <dbReference type="RuleBase" id="RU000640"/>
    </source>
</evidence>
<dbReference type="Pfam" id="PF08551">
    <property type="entry name" value="DUF1751"/>
    <property type="match status" value="1"/>
</dbReference>
<dbReference type="Pfam" id="PF01025">
    <property type="entry name" value="GrpE"/>
    <property type="match status" value="1"/>
</dbReference>